<organism evidence="2 3">
    <name type="scientific">Paramecium sonneborni</name>
    <dbReference type="NCBI Taxonomy" id="65129"/>
    <lineage>
        <taxon>Eukaryota</taxon>
        <taxon>Sar</taxon>
        <taxon>Alveolata</taxon>
        <taxon>Ciliophora</taxon>
        <taxon>Intramacronucleata</taxon>
        <taxon>Oligohymenophorea</taxon>
        <taxon>Peniculida</taxon>
        <taxon>Parameciidae</taxon>
        <taxon>Paramecium</taxon>
    </lineage>
</organism>
<dbReference type="InterPro" id="IPR015894">
    <property type="entry name" value="Guanylate-bd_N"/>
</dbReference>
<dbReference type="GO" id="GO:0003924">
    <property type="term" value="F:GTPase activity"/>
    <property type="evidence" value="ECO:0007669"/>
    <property type="project" value="InterPro"/>
</dbReference>
<accession>A0A8S1RBN1</accession>
<name>A0A8S1RBN1_9CILI</name>
<reference evidence="2" key="1">
    <citation type="submission" date="2021-01" db="EMBL/GenBank/DDBJ databases">
        <authorList>
            <consortium name="Genoscope - CEA"/>
            <person name="William W."/>
        </authorList>
    </citation>
    <scope>NUCLEOTIDE SEQUENCE</scope>
</reference>
<proteinExistence type="predicted"/>
<sequence length="160" mass="19165">MFNSIGCIEEQSIIQLHLTTLLSKNIQVQDHDNSNNENILCYYTSKVWLFRDFVLEMKNGQNRKIKSKEYLEFALYNDRQYQCQNSKNIRKTLLTCVFRFLTAYDQKFAGTEKANTFSRELSSHHSKEINQFYYTIIISQFIRQKYSQNKNQEKEEKSVQ</sequence>
<protein>
    <recommendedName>
        <fullName evidence="1">Guanylate-binding protein N-terminal domain-containing protein</fullName>
    </recommendedName>
</protein>
<evidence type="ECO:0000313" key="2">
    <source>
        <dbReference type="EMBL" id="CAD8124075.1"/>
    </source>
</evidence>
<evidence type="ECO:0000259" key="1">
    <source>
        <dbReference type="Pfam" id="PF02263"/>
    </source>
</evidence>
<comment type="caution">
    <text evidence="2">The sequence shown here is derived from an EMBL/GenBank/DDBJ whole genome shotgun (WGS) entry which is preliminary data.</text>
</comment>
<dbReference type="GO" id="GO:0005525">
    <property type="term" value="F:GTP binding"/>
    <property type="evidence" value="ECO:0007669"/>
    <property type="project" value="InterPro"/>
</dbReference>
<dbReference type="AlphaFoldDB" id="A0A8S1RBN1"/>
<dbReference type="Pfam" id="PF02263">
    <property type="entry name" value="GBP"/>
    <property type="match status" value="1"/>
</dbReference>
<dbReference type="EMBL" id="CAJJDN010000149">
    <property type="protein sequence ID" value="CAD8124075.1"/>
    <property type="molecule type" value="Genomic_DNA"/>
</dbReference>
<keyword evidence="3" id="KW-1185">Reference proteome</keyword>
<gene>
    <name evidence="2" type="ORF">PSON_ATCC_30995.1.T1490019</name>
</gene>
<dbReference type="Proteomes" id="UP000692954">
    <property type="component" value="Unassembled WGS sequence"/>
</dbReference>
<feature type="domain" description="Guanylate-binding protein N-terminal" evidence="1">
    <location>
        <begin position="2"/>
        <end position="96"/>
    </location>
</feature>
<dbReference type="OrthoDB" id="2135133at2759"/>
<evidence type="ECO:0000313" key="3">
    <source>
        <dbReference type="Proteomes" id="UP000692954"/>
    </source>
</evidence>